<feature type="domain" description="Methyl-accepting transducer" evidence="5">
    <location>
        <begin position="275"/>
        <end position="504"/>
    </location>
</feature>
<protein>
    <submittedName>
        <fullName evidence="7">Methyl-accepting chemotaxis protein</fullName>
    </submittedName>
</protein>
<comment type="caution">
    <text evidence="7">The sequence shown here is derived from an EMBL/GenBank/DDBJ whole genome shotgun (WGS) entry which is preliminary data.</text>
</comment>
<dbReference type="SMART" id="SM00304">
    <property type="entry name" value="HAMP"/>
    <property type="match status" value="1"/>
</dbReference>
<accession>A0ABU1ZT58</accession>
<dbReference type="PANTHER" id="PTHR43531">
    <property type="entry name" value="PROTEIN ICFG"/>
    <property type="match status" value="1"/>
</dbReference>
<dbReference type="InterPro" id="IPR003660">
    <property type="entry name" value="HAMP_dom"/>
</dbReference>
<evidence type="ECO:0000259" key="6">
    <source>
        <dbReference type="PROSITE" id="PS50885"/>
    </source>
</evidence>
<dbReference type="PROSITE" id="PS50111">
    <property type="entry name" value="CHEMOTAXIS_TRANSDUC_2"/>
    <property type="match status" value="1"/>
</dbReference>
<dbReference type="InterPro" id="IPR051310">
    <property type="entry name" value="MCP_chemotaxis"/>
</dbReference>
<sequence>MKFIKNLKIGSRLGICFGAVLILLACVAGLGLSRMAQIDEATKQITHVNIPEIKLAVSMRISVNRVGAAARDIVLLTDDAESKAVAEDLKKFRTDYDASEESLGKMLETQSDTMSKKKELFSRIKELKNQARPSLSKVVELGLADKNEEAVAVLMKEALPAQTAWLSALGELADFETKTSDDAATAAEQTYEDAKTLVLTLSALAMLLGVGAAILIARSIVIPIKDVVQLTQTIAAGDLSSRIEINGRDETGELMVAMKDMQENLTKVVSAVREGAESVSTASAEIAQGNHDLSARTESQASALEETAASMEELSATVKQNADNAREANQLAQSASTVAVKGGDVVAQVVETMKGINDSSRKISDIISVIDGIAFQTNILALNAAVEAARAGEQGRGFAVVASEVRSLAGRSAEAAKEIKTLIHASVERVEQGTALVDKAGATMTEVVGSIRRVTDLMGEISAASSEQSAGVGQVGEAVTQMDQATQQNAALVEEMAAAASSLKSQAQDLVGTVAVFKLSDEGGGYAPNPQSSVVHSLQAKQARLAAPTLA</sequence>
<dbReference type="InterPro" id="IPR024478">
    <property type="entry name" value="HlyB_4HB_MCP"/>
</dbReference>
<dbReference type="PROSITE" id="PS50885">
    <property type="entry name" value="HAMP"/>
    <property type="match status" value="1"/>
</dbReference>
<keyword evidence="4" id="KW-0175">Coiled coil</keyword>
<name>A0ABU1ZT58_9BURK</name>
<dbReference type="InterPro" id="IPR004089">
    <property type="entry name" value="MCPsignal_dom"/>
</dbReference>
<evidence type="ECO:0000256" key="4">
    <source>
        <dbReference type="SAM" id="Coils"/>
    </source>
</evidence>
<evidence type="ECO:0000256" key="1">
    <source>
        <dbReference type="ARBA" id="ARBA00022481"/>
    </source>
</evidence>
<dbReference type="InterPro" id="IPR004090">
    <property type="entry name" value="Chemotax_Me-accpt_rcpt"/>
</dbReference>
<evidence type="ECO:0000313" key="7">
    <source>
        <dbReference type="EMBL" id="MDR7308749.1"/>
    </source>
</evidence>
<reference evidence="7 8" key="1">
    <citation type="submission" date="2023-07" db="EMBL/GenBank/DDBJ databases">
        <title>Sorghum-associated microbial communities from plants grown in Nebraska, USA.</title>
        <authorList>
            <person name="Schachtman D."/>
        </authorList>
    </citation>
    <scope>NUCLEOTIDE SEQUENCE [LARGE SCALE GENOMIC DNA]</scope>
    <source>
        <strain evidence="7 8">BE308</strain>
    </source>
</reference>
<keyword evidence="1" id="KW-0488">Methylation</keyword>
<evidence type="ECO:0000313" key="8">
    <source>
        <dbReference type="Proteomes" id="UP001268089"/>
    </source>
</evidence>
<dbReference type="CDD" id="cd19411">
    <property type="entry name" value="MCP2201-like_sensor"/>
    <property type="match status" value="1"/>
</dbReference>
<dbReference type="SMART" id="SM00283">
    <property type="entry name" value="MA"/>
    <property type="match status" value="1"/>
</dbReference>
<proteinExistence type="inferred from homology"/>
<dbReference type="Proteomes" id="UP001268089">
    <property type="component" value="Unassembled WGS sequence"/>
</dbReference>
<dbReference type="CDD" id="cd11386">
    <property type="entry name" value="MCP_signal"/>
    <property type="match status" value="1"/>
</dbReference>
<organism evidence="7 8">
    <name type="scientific">Rhodoferax saidenbachensis</name>
    <dbReference type="NCBI Taxonomy" id="1484693"/>
    <lineage>
        <taxon>Bacteria</taxon>
        <taxon>Pseudomonadati</taxon>
        <taxon>Pseudomonadota</taxon>
        <taxon>Betaproteobacteria</taxon>
        <taxon>Burkholderiales</taxon>
        <taxon>Comamonadaceae</taxon>
        <taxon>Rhodoferax</taxon>
    </lineage>
</organism>
<dbReference type="PANTHER" id="PTHR43531:SF14">
    <property type="entry name" value="METHYL-ACCEPTING CHEMOTAXIS PROTEIN I-RELATED"/>
    <property type="match status" value="1"/>
</dbReference>
<dbReference type="PRINTS" id="PR00260">
    <property type="entry name" value="CHEMTRNSDUCR"/>
</dbReference>
<dbReference type="InterPro" id="IPR047347">
    <property type="entry name" value="YvaQ-like_sensor"/>
</dbReference>
<dbReference type="Pfam" id="PF12729">
    <property type="entry name" value="4HB_MCP_1"/>
    <property type="match status" value="1"/>
</dbReference>
<evidence type="ECO:0000259" key="5">
    <source>
        <dbReference type="PROSITE" id="PS50111"/>
    </source>
</evidence>
<dbReference type="RefSeq" id="WP_310346538.1">
    <property type="nucleotide sequence ID" value="NZ_JAVDXO010000014.1"/>
</dbReference>
<dbReference type="Pfam" id="PF00015">
    <property type="entry name" value="MCPsignal"/>
    <property type="match status" value="1"/>
</dbReference>
<dbReference type="PROSITE" id="PS51257">
    <property type="entry name" value="PROKAR_LIPOPROTEIN"/>
    <property type="match status" value="1"/>
</dbReference>
<evidence type="ECO:0000256" key="3">
    <source>
        <dbReference type="PROSITE-ProRule" id="PRU00284"/>
    </source>
</evidence>
<feature type="coiled-coil region" evidence="4">
    <location>
        <begin position="294"/>
        <end position="331"/>
    </location>
</feature>
<dbReference type="Pfam" id="PF00672">
    <property type="entry name" value="HAMP"/>
    <property type="match status" value="1"/>
</dbReference>
<evidence type="ECO:0000256" key="2">
    <source>
        <dbReference type="ARBA" id="ARBA00029447"/>
    </source>
</evidence>
<gene>
    <name evidence="7" type="ORF">J2X15_004071</name>
</gene>
<dbReference type="Gene3D" id="1.10.287.950">
    <property type="entry name" value="Methyl-accepting chemotaxis protein"/>
    <property type="match status" value="1"/>
</dbReference>
<dbReference type="CDD" id="cd06225">
    <property type="entry name" value="HAMP"/>
    <property type="match status" value="1"/>
</dbReference>
<keyword evidence="8" id="KW-1185">Reference proteome</keyword>
<comment type="similarity">
    <text evidence="2">Belongs to the methyl-accepting chemotaxis (MCP) protein family.</text>
</comment>
<feature type="domain" description="HAMP" evidence="6">
    <location>
        <begin position="218"/>
        <end position="270"/>
    </location>
</feature>
<keyword evidence="3" id="KW-0807">Transducer</keyword>
<dbReference type="SUPFAM" id="SSF58104">
    <property type="entry name" value="Methyl-accepting chemotaxis protein (MCP) signaling domain"/>
    <property type="match status" value="1"/>
</dbReference>
<dbReference type="EMBL" id="JAVDXO010000014">
    <property type="protein sequence ID" value="MDR7308749.1"/>
    <property type="molecule type" value="Genomic_DNA"/>
</dbReference>